<keyword evidence="3" id="KW-1185">Reference proteome</keyword>
<feature type="region of interest" description="Disordered" evidence="1">
    <location>
        <begin position="32"/>
        <end position="64"/>
    </location>
</feature>
<dbReference type="EnsemblMetazoa" id="AMIN003362-RA">
    <property type="protein sequence ID" value="AMIN003362-PA"/>
    <property type="gene ID" value="AMIN003362"/>
</dbReference>
<reference evidence="2" key="2">
    <citation type="submission" date="2020-05" db="UniProtKB">
        <authorList>
            <consortium name="EnsemblMetazoa"/>
        </authorList>
    </citation>
    <scope>IDENTIFICATION</scope>
    <source>
        <strain evidence="2">MINIMUS1</strain>
    </source>
</reference>
<evidence type="ECO:0000313" key="3">
    <source>
        <dbReference type="Proteomes" id="UP000075920"/>
    </source>
</evidence>
<accession>A0A182VZ57</accession>
<dbReference type="Proteomes" id="UP000075920">
    <property type="component" value="Unassembled WGS sequence"/>
</dbReference>
<sequence length="86" mass="9856">MSQEIAVPDMETVEVLDYTVDKVDTVDYPGNVPSTEVECEENIQPTTPPQKYRKLSTKTSRMQHDNCPQLLLTREPNILAPQRLRI</sequence>
<reference evidence="3" key="1">
    <citation type="submission" date="2013-03" db="EMBL/GenBank/DDBJ databases">
        <title>The Genome Sequence of Anopheles minimus MINIMUS1.</title>
        <authorList>
            <consortium name="The Broad Institute Genomics Platform"/>
            <person name="Neafsey D.E."/>
            <person name="Walton C."/>
            <person name="Walker B."/>
            <person name="Young S.K."/>
            <person name="Zeng Q."/>
            <person name="Gargeya S."/>
            <person name="Fitzgerald M."/>
            <person name="Haas B."/>
            <person name="Abouelleil A."/>
            <person name="Allen A.W."/>
            <person name="Alvarado L."/>
            <person name="Arachchi H.M."/>
            <person name="Berlin A.M."/>
            <person name="Chapman S.B."/>
            <person name="Gainer-Dewar J."/>
            <person name="Goldberg J."/>
            <person name="Griggs A."/>
            <person name="Gujja S."/>
            <person name="Hansen M."/>
            <person name="Howarth C."/>
            <person name="Imamovic A."/>
            <person name="Ireland A."/>
            <person name="Larimer J."/>
            <person name="McCowan C."/>
            <person name="Murphy C."/>
            <person name="Pearson M."/>
            <person name="Poon T.W."/>
            <person name="Priest M."/>
            <person name="Roberts A."/>
            <person name="Saif S."/>
            <person name="Shea T."/>
            <person name="Sisk P."/>
            <person name="Sykes S."/>
            <person name="Wortman J."/>
            <person name="Nusbaum C."/>
            <person name="Birren B."/>
        </authorList>
    </citation>
    <scope>NUCLEOTIDE SEQUENCE [LARGE SCALE GENOMIC DNA]</scope>
    <source>
        <strain evidence="3">MINIMUS1</strain>
    </source>
</reference>
<name>A0A182VZ57_9DIPT</name>
<dbReference type="AlphaFoldDB" id="A0A182VZ57"/>
<organism evidence="2 3">
    <name type="scientific">Anopheles minimus</name>
    <dbReference type="NCBI Taxonomy" id="112268"/>
    <lineage>
        <taxon>Eukaryota</taxon>
        <taxon>Metazoa</taxon>
        <taxon>Ecdysozoa</taxon>
        <taxon>Arthropoda</taxon>
        <taxon>Hexapoda</taxon>
        <taxon>Insecta</taxon>
        <taxon>Pterygota</taxon>
        <taxon>Neoptera</taxon>
        <taxon>Endopterygota</taxon>
        <taxon>Diptera</taxon>
        <taxon>Nematocera</taxon>
        <taxon>Culicoidea</taxon>
        <taxon>Culicidae</taxon>
        <taxon>Anophelinae</taxon>
        <taxon>Anopheles</taxon>
    </lineage>
</organism>
<protein>
    <submittedName>
        <fullName evidence="2">Uncharacterized protein</fullName>
    </submittedName>
</protein>
<dbReference type="VEuPathDB" id="VectorBase:AMIN003362"/>
<evidence type="ECO:0000313" key="2">
    <source>
        <dbReference type="EnsemblMetazoa" id="AMIN003362-PA"/>
    </source>
</evidence>
<evidence type="ECO:0000256" key="1">
    <source>
        <dbReference type="SAM" id="MobiDB-lite"/>
    </source>
</evidence>
<proteinExistence type="predicted"/>